<evidence type="ECO:0000256" key="5">
    <source>
        <dbReference type="ARBA" id="ARBA00022505"/>
    </source>
</evidence>
<evidence type="ECO:0000256" key="1">
    <source>
        <dbReference type="ARBA" id="ARBA00004202"/>
    </source>
</evidence>
<proteinExistence type="inferred from homology"/>
<evidence type="ECO:0000256" key="15">
    <source>
        <dbReference type="ARBA" id="ARBA00047936"/>
    </source>
</evidence>
<comment type="similarity">
    <text evidence="19">Belongs to the ABC transporter superfamily. Carbohydrate uptake transporter-1 (CUT1) (TC 3.A.1.1) family.</text>
</comment>
<dbReference type="GO" id="GO:0043190">
    <property type="term" value="C:ATP-binding cassette (ABC) transporter complex"/>
    <property type="evidence" value="ECO:0007669"/>
    <property type="project" value="InterPro"/>
</dbReference>
<evidence type="ECO:0000256" key="11">
    <source>
        <dbReference type="ARBA" id="ARBA00038307"/>
    </source>
</evidence>
<dbReference type="KEGG" id="hlm:DV707_15030"/>
<keyword evidence="6" id="KW-0547">Nucleotide-binding</keyword>
<dbReference type="Proteomes" id="UP000296733">
    <property type="component" value="Plasmid unnamed1"/>
</dbReference>
<dbReference type="GO" id="GO:0005524">
    <property type="term" value="F:ATP binding"/>
    <property type="evidence" value="ECO:0007669"/>
    <property type="project" value="UniProtKB-KW"/>
</dbReference>
<dbReference type="Proteomes" id="UP000236740">
    <property type="component" value="Unassembled WGS sequence"/>
</dbReference>
<dbReference type="InterPro" id="IPR015853">
    <property type="entry name" value="ABC_transpr_FbpC"/>
</dbReference>
<dbReference type="Gene3D" id="2.40.50.100">
    <property type="match status" value="1"/>
</dbReference>
<evidence type="ECO:0000256" key="12">
    <source>
        <dbReference type="ARBA" id="ARBA00038781"/>
    </source>
</evidence>
<evidence type="ECO:0000256" key="13">
    <source>
        <dbReference type="ARBA" id="ARBA00039025"/>
    </source>
</evidence>
<evidence type="ECO:0000256" key="2">
    <source>
        <dbReference type="ARBA" id="ARBA00022448"/>
    </source>
</evidence>
<comment type="subcellular location">
    <subcellularLocation>
        <location evidence="1">Cell membrane</location>
        <topology evidence="1">Peripheral membrane protein</topology>
    </subcellularLocation>
</comment>
<dbReference type="GeneID" id="39859431"/>
<feature type="domain" description="ABC transporter" evidence="22">
    <location>
        <begin position="7"/>
        <end position="241"/>
    </location>
</feature>
<dbReference type="RefSeq" id="WP_103993189.1">
    <property type="nucleotide sequence ID" value="NZ_CP031312.1"/>
</dbReference>
<evidence type="ECO:0000256" key="7">
    <source>
        <dbReference type="ARBA" id="ARBA00022840"/>
    </source>
</evidence>
<keyword evidence="3" id="KW-1003">Cell membrane</keyword>
<dbReference type="PROSITE" id="PS00211">
    <property type="entry name" value="ABC_TRANSPORTER_1"/>
    <property type="match status" value="1"/>
</dbReference>
<protein>
    <recommendedName>
        <fullName evidence="14">Molybdate/tungstate import ATP-binding protein WtpC</fullName>
        <ecNumber evidence="13">7.3.2.6</ecNumber>
        <ecNumber evidence="21">7.5.2.13</ecNumber>
    </recommendedName>
</protein>
<comment type="catalytic activity">
    <reaction evidence="16">
        <text>D-xylose(out) + ATP + H2O = D-xylose(in) + ADP + phosphate + H(+)</text>
        <dbReference type="Rhea" id="RHEA:29899"/>
        <dbReference type="ChEBI" id="CHEBI:15377"/>
        <dbReference type="ChEBI" id="CHEBI:15378"/>
        <dbReference type="ChEBI" id="CHEBI:30616"/>
        <dbReference type="ChEBI" id="CHEBI:43474"/>
        <dbReference type="ChEBI" id="CHEBI:53455"/>
        <dbReference type="ChEBI" id="CHEBI:456216"/>
        <dbReference type="EC" id="7.5.2.13"/>
    </reaction>
    <physiologicalReaction direction="left-to-right" evidence="16">
        <dbReference type="Rhea" id="RHEA:29900"/>
    </physiologicalReaction>
</comment>
<dbReference type="InterPro" id="IPR050093">
    <property type="entry name" value="ABC_SmlMolc_Importer"/>
</dbReference>
<keyword evidence="23" id="KW-0614">Plasmid</keyword>
<dbReference type="SUPFAM" id="SSF50331">
    <property type="entry name" value="MOP-like"/>
    <property type="match status" value="1"/>
</dbReference>
<dbReference type="OrthoDB" id="18368at2157"/>
<evidence type="ECO:0000313" key="26">
    <source>
        <dbReference type="Proteomes" id="UP000296733"/>
    </source>
</evidence>
<keyword evidence="8" id="KW-0408">Iron</keyword>
<keyword evidence="7 24" id="KW-0067">ATP-binding</keyword>
<comment type="similarity">
    <text evidence="11">Belongs to the ABC transporter superfamily. Sulfate/tungstate importer (TC 3.A.1.6) family.</text>
</comment>
<dbReference type="SMART" id="SM00382">
    <property type="entry name" value="AAA"/>
    <property type="match status" value="1"/>
</dbReference>
<dbReference type="EC" id="7.5.2.13" evidence="21"/>
<evidence type="ECO:0000313" key="23">
    <source>
        <dbReference type="EMBL" id="QCC49070.1"/>
    </source>
</evidence>
<name>A0A1H6CRR6_9EURY</name>
<dbReference type="InterPro" id="IPR013611">
    <property type="entry name" value="Transp-assoc_OB_typ2"/>
</dbReference>
<evidence type="ECO:0000256" key="18">
    <source>
        <dbReference type="ARBA" id="ARBA00053454"/>
    </source>
</evidence>
<dbReference type="EMBL" id="FNVN01000009">
    <property type="protein sequence ID" value="SEG75343.1"/>
    <property type="molecule type" value="Genomic_DNA"/>
</dbReference>
<dbReference type="InterPro" id="IPR003593">
    <property type="entry name" value="AAA+_ATPase"/>
</dbReference>
<evidence type="ECO:0000256" key="4">
    <source>
        <dbReference type="ARBA" id="ARBA00022496"/>
    </source>
</evidence>
<dbReference type="GO" id="GO:0015408">
    <property type="term" value="F:ABC-type ferric iron transporter activity"/>
    <property type="evidence" value="ECO:0007669"/>
    <property type="project" value="InterPro"/>
</dbReference>
<dbReference type="GO" id="GO:1901238">
    <property type="term" value="F:ABC-type tungstate transporter activity"/>
    <property type="evidence" value="ECO:0007669"/>
    <property type="project" value="UniProtKB-EC"/>
</dbReference>
<evidence type="ECO:0000259" key="22">
    <source>
        <dbReference type="PROSITE" id="PS50893"/>
    </source>
</evidence>
<dbReference type="SUPFAM" id="SSF52540">
    <property type="entry name" value="P-loop containing nucleoside triphosphate hydrolases"/>
    <property type="match status" value="1"/>
</dbReference>
<evidence type="ECO:0000313" key="24">
    <source>
        <dbReference type="EMBL" id="SEG75343.1"/>
    </source>
</evidence>
<dbReference type="PANTHER" id="PTHR42781:SF4">
    <property type="entry name" value="SPERMIDINE_PUTRESCINE IMPORT ATP-BINDING PROTEIN POTA"/>
    <property type="match status" value="1"/>
</dbReference>
<reference evidence="23 26" key="2">
    <citation type="journal article" date="2019" name="Nat. Commun.">
        <title>A new type of DNA phosphorothioation-based antiviral system in archaea.</title>
        <authorList>
            <person name="Xiong L."/>
            <person name="Liu S."/>
            <person name="Chen S."/>
            <person name="Xiao Y."/>
            <person name="Zhu B."/>
            <person name="Gao Y."/>
            <person name="Zhang Y."/>
            <person name="Chen B."/>
            <person name="Luo J."/>
            <person name="Deng Z."/>
            <person name="Chen X."/>
            <person name="Wang L."/>
            <person name="Chen S."/>
        </authorList>
    </citation>
    <scope>NUCLEOTIDE SEQUENCE [LARGE SCALE GENOMIC DNA]</scope>
    <source>
        <strain evidence="23 26">CGMCC 1.10331</strain>
        <plasmid evidence="23 26">unnamed1</plasmid>
    </source>
</reference>
<dbReference type="FunFam" id="3.40.50.300:FF:000042">
    <property type="entry name" value="Maltose/maltodextrin ABC transporter, ATP-binding protein"/>
    <property type="match status" value="1"/>
</dbReference>
<dbReference type="InterPro" id="IPR008995">
    <property type="entry name" value="Mo/tungstate-bd_C_term_dom"/>
</dbReference>
<comment type="catalytic activity">
    <reaction evidence="17">
        <text>L-arabinose(out) + ATP + H2O = L-arabinose(in) + ADP + phosphate + H(+)</text>
        <dbReference type="Rhea" id="RHEA:30007"/>
        <dbReference type="ChEBI" id="CHEBI:15377"/>
        <dbReference type="ChEBI" id="CHEBI:15378"/>
        <dbReference type="ChEBI" id="CHEBI:17535"/>
        <dbReference type="ChEBI" id="CHEBI:30616"/>
        <dbReference type="ChEBI" id="CHEBI:43474"/>
        <dbReference type="ChEBI" id="CHEBI:456216"/>
        <dbReference type="EC" id="7.5.2.13"/>
    </reaction>
    <physiologicalReaction direction="left-to-right" evidence="17">
        <dbReference type="Rhea" id="RHEA:30008"/>
    </physiologicalReaction>
</comment>
<dbReference type="CDD" id="cd03259">
    <property type="entry name" value="ABC_Carb_Solutes_like"/>
    <property type="match status" value="1"/>
</dbReference>
<evidence type="ECO:0000256" key="8">
    <source>
        <dbReference type="ARBA" id="ARBA00023004"/>
    </source>
</evidence>
<dbReference type="Pfam" id="PF00005">
    <property type="entry name" value="ABC_tran"/>
    <property type="match status" value="1"/>
</dbReference>
<evidence type="ECO:0000256" key="3">
    <source>
        <dbReference type="ARBA" id="ARBA00022475"/>
    </source>
</evidence>
<dbReference type="PANTHER" id="PTHR42781">
    <property type="entry name" value="SPERMIDINE/PUTRESCINE IMPORT ATP-BINDING PROTEIN POTA"/>
    <property type="match status" value="1"/>
</dbReference>
<sequence>MAAHPAIRIDSLRKTFADEVVLDHIDLSVTDGEFCVVIGPSGCGKSTLLKCIAGISDPDGGEIHLRGRDTESVPTRDRNVGLVFQEFEETLFPHKTVEENIEFGLRQQSDTPPAEQIEDRIDEVLDLLAISHTKSSYPDELSGGQQQRVELARQLVRDCDITLFDDPLADLDYKLQKRMEIEMRRLHEELESTFLYVTHNQDQALKLADRLIVMNDGEIEQIGTPEEVYTNPANAFVGRFVGDSNLLIGEVVRRTDDEIRVETPIGELSVASSGDQPATTVEGAVLVRPEDVVIGEGAARCRNSVDVVLEGETYTGEVTEYSVSVSGYDNEIQVVKPGKPDDVGDNNETKIGFDPDAAKFFEEMSVTGQLQVRDLLEAEQ</sequence>
<dbReference type="GO" id="GO:0016887">
    <property type="term" value="F:ATP hydrolysis activity"/>
    <property type="evidence" value="ECO:0007669"/>
    <property type="project" value="InterPro"/>
</dbReference>
<keyword evidence="9" id="KW-0406">Ion transport</keyword>
<evidence type="ECO:0000313" key="25">
    <source>
        <dbReference type="Proteomes" id="UP000236740"/>
    </source>
</evidence>
<organism evidence="24 25">
    <name type="scientific">Halobellus limi</name>
    <dbReference type="NCBI Taxonomy" id="699433"/>
    <lineage>
        <taxon>Archaea</taxon>
        <taxon>Methanobacteriati</taxon>
        <taxon>Methanobacteriota</taxon>
        <taxon>Stenosarchaea group</taxon>
        <taxon>Halobacteria</taxon>
        <taxon>Halobacteriales</taxon>
        <taxon>Haloferacaceae</taxon>
        <taxon>Halobellus</taxon>
    </lineage>
</organism>
<comment type="subunit">
    <text evidence="20">The complex is composed of two ATP-binding proteins (XacJ and XacK), two transmembrane proteins (XacH and XacI) and a solute-binding protein (XacG).</text>
</comment>
<evidence type="ECO:0000256" key="21">
    <source>
        <dbReference type="ARBA" id="ARBA00066315"/>
    </source>
</evidence>
<dbReference type="PROSITE" id="PS50893">
    <property type="entry name" value="ABC_TRANSPORTER_2"/>
    <property type="match status" value="1"/>
</dbReference>
<dbReference type="InterPro" id="IPR003439">
    <property type="entry name" value="ABC_transporter-like_ATP-bd"/>
</dbReference>
<keyword evidence="10" id="KW-0472">Membrane</keyword>
<comment type="function">
    <text evidence="18">Part of the ABC transporter complex XacGHIJK involved in the uptake of xylose and arabinose. Responsible for energy coupling to the transport system.</text>
</comment>
<evidence type="ECO:0000256" key="14">
    <source>
        <dbReference type="ARBA" id="ARBA00041133"/>
    </source>
</evidence>
<evidence type="ECO:0000256" key="20">
    <source>
        <dbReference type="ARBA" id="ARBA00065962"/>
    </source>
</evidence>
<accession>A0A1H6CRR6</accession>
<evidence type="ECO:0000256" key="6">
    <source>
        <dbReference type="ARBA" id="ARBA00022741"/>
    </source>
</evidence>
<dbReference type="InterPro" id="IPR027417">
    <property type="entry name" value="P-loop_NTPase"/>
</dbReference>
<keyword evidence="4" id="KW-0410">Iron transport</keyword>
<comment type="subunit">
    <text evidence="12">The complex is composed of two ATP-binding proteins (WtpC), two transmembrane proteins (WtpB) and a solute-binding protein (WtpA).</text>
</comment>
<comment type="catalytic activity">
    <reaction evidence="15">
        <text>tungstate(in) + ATP + H2O = tungstate(out) + ADP + phosphate + H(+)</text>
        <dbReference type="Rhea" id="RHEA:35027"/>
        <dbReference type="ChEBI" id="CHEBI:15377"/>
        <dbReference type="ChEBI" id="CHEBI:15378"/>
        <dbReference type="ChEBI" id="CHEBI:30616"/>
        <dbReference type="ChEBI" id="CHEBI:43474"/>
        <dbReference type="ChEBI" id="CHEBI:46502"/>
        <dbReference type="ChEBI" id="CHEBI:456216"/>
        <dbReference type="EC" id="7.3.2.6"/>
    </reaction>
</comment>
<keyword evidence="2" id="KW-0813">Transport</keyword>
<gene>
    <name evidence="23" type="ORF">DV707_15030</name>
    <name evidence="24" type="ORF">SAMN04488133_3653</name>
</gene>
<dbReference type="Pfam" id="PF08402">
    <property type="entry name" value="TOBE_2"/>
    <property type="match status" value="1"/>
</dbReference>
<reference evidence="24 25" key="1">
    <citation type="submission" date="2016-10" db="EMBL/GenBank/DDBJ databases">
        <authorList>
            <person name="de Groot N.N."/>
        </authorList>
    </citation>
    <scope>NUCLEOTIDE SEQUENCE [LARGE SCALE GENOMIC DNA]</scope>
    <source>
        <strain evidence="24 25">CGMCC 1.10331</strain>
    </source>
</reference>
<evidence type="ECO:0000256" key="17">
    <source>
        <dbReference type="ARBA" id="ARBA00051890"/>
    </source>
</evidence>
<evidence type="ECO:0000256" key="9">
    <source>
        <dbReference type="ARBA" id="ARBA00023065"/>
    </source>
</evidence>
<evidence type="ECO:0000256" key="19">
    <source>
        <dbReference type="ARBA" id="ARBA00061029"/>
    </source>
</evidence>
<dbReference type="EC" id="7.3.2.6" evidence="13"/>
<geneLocation type="plasmid" evidence="23">
    <name>unnamed1</name>
</geneLocation>
<keyword evidence="25" id="KW-1185">Reference proteome</keyword>
<dbReference type="InterPro" id="IPR017871">
    <property type="entry name" value="ABC_transporter-like_CS"/>
</dbReference>
<evidence type="ECO:0000256" key="10">
    <source>
        <dbReference type="ARBA" id="ARBA00023136"/>
    </source>
</evidence>
<dbReference type="AlphaFoldDB" id="A0A1H6CRR6"/>
<keyword evidence="5" id="KW-0500">Molybdenum</keyword>
<dbReference type="Gene3D" id="3.40.50.300">
    <property type="entry name" value="P-loop containing nucleotide triphosphate hydrolases"/>
    <property type="match status" value="1"/>
</dbReference>
<dbReference type="EMBL" id="CP031312">
    <property type="protein sequence ID" value="QCC49070.1"/>
    <property type="molecule type" value="Genomic_DNA"/>
</dbReference>
<evidence type="ECO:0000256" key="16">
    <source>
        <dbReference type="ARBA" id="ARBA00050355"/>
    </source>
</evidence>